<dbReference type="SUPFAM" id="SSF51261">
    <property type="entry name" value="Duplicated hybrid motif"/>
    <property type="match status" value="2"/>
</dbReference>
<evidence type="ECO:0000256" key="3">
    <source>
        <dbReference type="SAM" id="Phobius"/>
    </source>
</evidence>
<dbReference type="InterPro" id="IPR011055">
    <property type="entry name" value="Dup_hybrid_motif"/>
</dbReference>
<keyword evidence="3" id="KW-0812">Transmembrane</keyword>
<comment type="caution">
    <text evidence="5">The sequence shown here is derived from an EMBL/GenBank/DDBJ whole genome shotgun (WGS) entry which is preliminary data.</text>
</comment>
<keyword evidence="3" id="KW-0472">Membrane</keyword>
<keyword evidence="1" id="KW-0732">Signal</keyword>
<evidence type="ECO:0000313" key="6">
    <source>
        <dbReference type="Proteomes" id="UP000295371"/>
    </source>
</evidence>
<dbReference type="InterPro" id="IPR050570">
    <property type="entry name" value="Cell_wall_metabolism_enzyme"/>
</dbReference>
<dbReference type="Proteomes" id="UP000295371">
    <property type="component" value="Unassembled WGS sequence"/>
</dbReference>
<dbReference type="PANTHER" id="PTHR21666:SF289">
    <property type="entry name" value="L-ALA--D-GLU ENDOPEPTIDASE"/>
    <property type="match status" value="1"/>
</dbReference>
<dbReference type="InterPro" id="IPR016047">
    <property type="entry name" value="M23ase_b-sheet_dom"/>
</dbReference>
<evidence type="ECO:0000256" key="2">
    <source>
        <dbReference type="SAM" id="MobiDB-lite"/>
    </source>
</evidence>
<evidence type="ECO:0000259" key="4">
    <source>
        <dbReference type="Pfam" id="PF01551"/>
    </source>
</evidence>
<keyword evidence="6" id="KW-1185">Reference proteome</keyword>
<dbReference type="AlphaFoldDB" id="A0A4R7J684"/>
<dbReference type="EMBL" id="SOAW01000001">
    <property type="protein sequence ID" value="TDT32892.1"/>
    <property type="molecule type" value="Genomic_DNA"/>
</dbReference>
<evidence type="ECO:0000313" key="5">
    <source>
        <dbReference type="EMBL" id="TDT32892.1"/>
    </source>
</evidence>
<feature type="domain" description="M23ase beta-sheet core" evidence="4">
    <location>
        <begin position="68"/>
        <end position="161"/>
    </location>
</feature>
<reference evidence="5 6" key="1">
    <citation type="submission" date="2019-03" db="EMBL/GenBank/DDBJ databases">
        <title>Genomic Encyclopedia of Archaeal and Bacterial Type Strains, Phase II (KMG-II): from individual species to whole genera.</title>
        <authorList>
            <person name="Goeker M."/>
        </authorList>
    </citation>
    <scope>NUCLEOTIDE SEQUENCE [LARGE SCALE GENOMIC DNA]</scope>
    <source>
        <strain evidence="5 6">DSM 24323</strain>
    </source>
</reference>
<sequence length="336" mass="34595">MNTCALRGESTGDLSTIGRRRLRRLRSAALVAVLVVLCGAGGLPPGVWPLEGPVVRDYDAPDPDWLPGHRGVDLGTEPGAPVVAAAAGTVTHVGPIAGRGVVVVDHGSVRTTYEPVDPTVTSGTVVAAGDRIGTVTAGHPGCPVAACLHWGLREQERYRDPRDLLGGAEGQVRMVAGDSREAVEQAASNRPAPTDGGLGSPSPPGPHGFSQPVPGSITSPFGMRVHPVTGVYKLHDGTDWGAACGTPIRAPYAGTVTSVGSSGAWGNRLILDHGTVDGRSVRTSYNHASGFTVPAGSRVEAGQVIGRVGSTGYSTGCHLHLQLWLDGGIVDPMSWF</sequence>
<accession>A0A4R7J684</accession>
<feature type="domain" description="M23ase beta-sheet core" evidence="4">
    <location>
        <begin position="234"/>
        <end position="332"/>
    </location>
</feature>
<dbReference type="Pfam" id="PF01551">
    <property type="entry name" value="Peptidase_M23"/>
    <property type="match status" value="2"/>
</dbReference>
<dbReference type="RefSeq" id="WP_133753476.1">
    <property type="nucleotide sequence ID" value="NZ_SOAW01000001.1"/>
</dbReference>
<feature type="region of interest" description="Disordered" evidence="2">
    <location>
        <begin position="179"/>
        <end position="220"/>
    </location>
</feature>
<keyword evidence="3" id="KW-1133">Transmembrane helix</keyword>
<proteinExistence type="predicted"/>
<protein>
    <submittedName>
        <fullName evidence="5">Peptidase M23-like protein</fullName>
    </submittedName>
</protein>
<dbReference type="CDD" id="cd12797">
    <property type="entry name" value="M23_peptidase"/>
    <property type="match status" value="1"/>
</dbReference>
<dbReference type="PANTHER" id="PTHR21666">
    <property type="entry name" value="PEPTIDASE-RELATED"/>
    <property type="match status" value="1"/>
</dbReference>
<organism evidence="5 6">
    <name type="scientific">Naumannella halotolerans</name>
    <dbReference type="NCBI Taxonomy" id="993414"/>
    <lineage>
        <taxon>Bacteria</taxon>
        <taxon>Bacillati</taxon>
        <taxon>Actinomycetota</taxon>
        <taxon>Actinomycetes</taxon>
        <taxon>Propionibacteriales</taxon>
        <taxon>Propionibacteriaceae</taxon>
        <taxon>Naumannella</taxon>
    </lineage>
</organism>
<dbReference type="Gene3D" id="2.70.70.10">
    <property type="entry name" value="Glucose Permease (Domain IIA)"/>
    <property type="match status" value="2"/>
</dbReference>
<feature type="transmembrane region" description="Helical" evidence="3">
    <location>
        <begin position="28"/>
        <end position="48"/>
    </location>
</feature>
<name>A0A4R7J684_9ACTN</name>
<dbReference type="OrthoDB" id="1099523at2"/>
<dbReference type="GO" id="GO:0004222">
    <property type="term" value="F:metalloendopeptidase activity"/>
    <property type="evidence" value="ECO:0007669"/>
    <property type="project" value="TreeGrafter"/>
</dbReference>
<evidence type="ECO:0000256" key="1">
    <source>
        <dbReference type="ARBA" id="ARBA00022729"/>
    </source>
</evidence>
<gene>
    <name evidence="5" type="ORF">CLV29_0482</name>
</gene>